<dbReference type="Proteomes" id="UP000053617">
    <property type="component" value="Unassembled WGS sequence"/>
</dbReference>
<reference evidence="2 3" key="1">
    <citation type="submission" date="2015-01" db="EMBL/GenBank/DDBJ databases">
        <title>The Genome Sequence of Rhinocladiella mackenzie CBS 650.93.</title>
        <authorList>
            <consortium name="The Broad Institute Genomics Platform"/>
            <person name="Cuomo C."/>
            <person name="de Hoog S."/>
            <person name="Gorbushina A."/>
            <person name="Stielow B."/>
            <person name="Teixiera M."/>
            <person name="Abouelleil A."/>
            <person name="Chapman S.B."/>
            <person name="Priest M."/>
            <person name="Young S.K."/>
            <person name="Wortman J."/>
            <person name="Nusbaum C."/>
            <person name="Birren B."/>
        </authorList>
    </citation>
    <scope>NUCLEOTIDE SEQUENCE [LARGE SCALE GENOMIC DNA]</scope>
    <source>
        <strain evidence="2 3">CBS 650.93</strain>
    </source>
</reference>
<dbReference type="HOGENOM" id="CLU_1288788_0_0_1"/>
<name>A0A0D2FMT2_9EURO</name>
<dbReference type="RefSeq" id="XP_013270493.1">
    <property type="nucleotide sequence ID" value="XM_013415039.1"/>
</dbReference>
<dbReference type="GeneID" id="25294980"/>
<evidence type="ECO:0000313" key="3">
    <source>
        <dbReference type="Proteomes" id="UP000053617"/>
    </source>
</evidence>
<feature type="transmembrane region" description="Helical" evidence="1">
    <location>
        <begin position="101"/>
        <end position="124"/>
    </location>
</feature>
<proteinExistence type="predicted"/>
<sequence>MDYVPDPFFRGLRRSAAPDPASGNTPTTTSILNNAKITHALGKLAQAGVVDDTGSQIISRASTTSVSTEKITHVTEKLTQAGLSSDDEPAKSSSHGLATKYIIVIAVVSAVVLLALLTGGCLCWRRYKRRRAYNVVSRGVDKKGKGIVRDKEDMFNTDMQESESFNVEGQKLTERNFESGYDKVDTGYEGTGYGAVEDHGDKRTHFEA</sequence>
<organism evidence="2 3">
    <name type="scientific">Rhinocladiella mackenziei CBS 650.93</name>
    <dbReference type="NCBI Taxonomy" id="1442369"/>
    <lineage>
        <taxon>Eukaryota</taxon>
        <taxon>Fungi</taxon>
        <taxon>Dikarya</taxon>
        <taxon>Ascomycota</taxon>
        <taxon>Pezizomycotina</taxon>
        <taxon>Eurotiomycetes</taxon>
        <taxon>Chaetothyriomycetidae</taxon>
        <taxon>Chaetothyriales</taxon>
        <taxon>Herpotrichiellaceae</taxon>
        <taxon>Rhinocladiella</taxon>
    </lineage>
</organism>
<keyword evidence="1" id="KW-0472">Membrane</keyword>
<evidence type="ECO:0008006" key="4">
    <source>
        <dbReference type="Google" id="ProtNLM"/>
    </source>
</evidence>
<accession>A0A0D2FMT2</accession>
<keyword evidence="3" id="KW-1185">Reference proteome</keyword>
<evidence type="ECO:0000313" key="2">
    <source>
        <dbReference type="EMBL" id="KIX03357.1"/>
    </source>
</evidence>
<dbReference type="VEuPathDB" id="FungiDB:Z518_06909"/>
<dbReference type="EMBL" id="KN847479">
    <property type="protein sequence ID" value="KIX03357.1"/>
    <property type="molecule type" value="Genomic_DNA"/>
</dbReference>
<gene>
    <name evidence="2" type="ORF">Z518_06909</name>
</gene>
<protein>
    <recommendedName>
        <fullName evidence="4">Mid2 domain-containing protein</fullName>
    </recommendedName>
</protein>
<keyword evidence="1" id="KW-0812">Transmembrane</keyword>
<evidence type="ECO:0000256" key="1">
    <source>
        <dbReference type="SAM" id="Phobius"/>
    </source>
</evidence>
<keyword evidence="1" id="KW-1133">Transmembrane helix</keyword>
<dbReference type="OrthoDB" id="4155745at2759"/>
<dbReference type="AlphaFoldDB" id="A0A0D2FMT2"/>